<reference evidence="5" key="3">
    <citation type="submission" date="2025-09" db="UniProtKB">
        <authorList>
            <consortium name="Ensembl"/>
        </authorList>
    </citation>
    <scope>IDENTIFICATION</scope>
</reference>
<dbReference type="InterPro" id="IPR045058">
    <property type="entry name" value="GIMA/IAN/Toc"/>
</dbReference>
<dbReference type="GO" id="GO:0005525">
    <property type="term" value="F:GTP binding"/>
    <property type="evidence" value="ECO:0007669"/>
    <property type="project" value="UniProtKB-KW"/>
</dbReference>
<keyword evidence="2" id="KW-0547">Nucleotide-binding</keyword>
<dbReference type="Pfam" id="PF04548">
    <property type="entry name" value="AIG1"/>
    <property type="match status" value="1"/>
</dbReference>
<evidence type="ECO:0000259" key="4">
    <source>
        <dbReference type="PROSITE" id="PS51720"/>
    </source>
</evidence>
<dbReference type="SUPFAM" id="SSF52540">
    <property type="entry name" value="P-loop containing nucleoside triphosphate hydrolases"/>
    <property type="match status" value="1"/>
</dbReference>
<dbReference type="InParanoid" id="A0A673CFQ7"/>
<dbReference type="Proteomes" id="UP000472271">
    <property type="component" value="Chromosome 4"/>
</dbReference>
<evidence type="ECO:0000256" key="2">
    <source>
        <dbReference type="ARBA" id="ARBA00022741"/>
    </source>
</evidence>
<dbReference type="InterPro" id="IPR027417">
    <property type="entry name" value="P-loop_NTPase"/>
</dbReference>
<dbReference type="Ensembl" id="ENSSORT00005054209.1">
    <property type="protein sequence ID" value="ENSSORP00005052955.1"/>
    <property type="gene ID" value="ENSSORG00005023857.1"/>
</dbReference>
<evidence type="ECO:0000313" key="5">
    <source>
        <dbReference type="Ensembl" id="ENSSORP00005052955.1"/>
    </source>
</evidence>
<dbReference type="PANTHER" id="PTHR10903">
    <property type="entry name" value="GTPASE, IMAP FAMILY MEMBER-RELATED"/>
    <property type="match status" value="1"/>
</dbReference>
<sequence length="267" mass="30369">NTILGREEFKADFSQTSVTKVCQKVRGQVDGRPVAVVDTPGLFNTNLTNKEVHEEMVKCISLLAPGPHVFLLVLEIGRFTEEEKETLKLIREGFGKNAEKFIIILLTHGDKLETRGISIHEYIRDKCDDSFKKLISDCGGRYHVFNNQDKNPTQVSELMKKIDSMVKENRGSCFTNDMLQEAEAAIKKEMERLTEVDLHGSDLLVQHLPQMNNGPEIEMSVPYIDHWLLQPLNVHLVSNTLLIKIERPFEKLHEFTFFSVGSSEGSK</sequence>
<dbReference type="PROSITE" id="PS51720">
    <property type="entry name" value="G_AIG1"/>
    <property type="match status" value="1"/>
</dbReference>
<evidence type="ECO:0000313" key="6">
    <source>
        <dbReference type="Proteomes" id="UP000472271"/>
    </source>
</evidence>
<dbReference type="CDD" id="cd01852">
    <property type="entry name" value="AIG1"/>
    <property type="match status" value="1"/>
</dbReference>
<name>A0A673CFQ7_9TELE</name>
<reference evidence="5" key="1">
    <citation type="submission" date="2019-06" db="EMBL/GenBank/DDBJ databases">
        <authorList>
            <consortium name="Wellcome Sanger Institute Data Sharing"/>
        </authorList>
    </citation>
    <scope>NUCLEOTIDE SEQUENCE [LARGE SCALE GENOMIC DNA]</scope>
</reference>
<reference evidence="5" key="2">
    <citation type="submission" date="2025-08" db="UniProtKB">
        <authorList>
            <consortium name="Ensembl"/>
        </authorList>
    </citation>
    <scope>IDENTIFICATION</scope>
</reference>
<dbReference type="InterPro" id="IPR006703">
    <property type="entry name" value="G_AIG1"/>
</dbReference>
<dbReference type="PANTHER" id="PTHR10903:SF188">
    <property type="entry name" value="GTPASE IMAP FAMILY MEMBER 2-LIKE-RELATED"/>
    <property type="match status" value="1"/>
</dbReference>
<dbReference type="AlphaFoldDB" id="A0A673CFQ7"/>
<evidence type="ECO:0000256" key="1">
    <source>
        <dbReference type="ARBA" id="ARBA00008535"/>
    </source>
</evidence>
<dbReference type="FunFam" id="3.40.50.300:FF:000366">
    <property type="entry name" value="GTPase, IMAP family member 2"/>
    <property type="match status" value="1"/>
</dbReference>
<keyword evidence="3" id="KW-0342">GTP-binding</keyword>
<keyword evidence="6" id="KW-1185">Reference proteome</keyword>
<evidence type="ECO:0000256" key="3">
    <source>
        <dbReference type="ARBA" id="ARBA00023134"/>
    </source>
</evidence>
<organism evidence="5 6">
    <name type="scientific">Sphaeramia orbicularis</name>
    <name type="common">orbiculate cardinalfish</name>
    <dbReference type="NCBI Taxonomy" id="375764"/>
    <lineage>
        <taxon>Eukaryota</taxon>
        <taxon>Metazoa</taxon>
        <taxon>Chordata</taxon>
        <taxon>Craniata</taxon>
        <taxon>Vertebrata</taxon>
        <taxon>Euteleostomi</taxon>
        <taxon>Actinopterygii</taxon>
        <taxon>Neopterygii</taxon>
        <taxon>Teleostei</taxon>
        <taxon>Neoteleostei</taxon>
        <taxon>Acanthomorphata</taxon>
        <taxon>Gobiaria</taxon>
        <taxon>Kurtiformes</taxon>
        <taxon>Apogonoidei</taxon>
        <taxon>Apogonidae</taxon>
        <taxon>Apogoninae</taxon>
        <taxon>Sphaeramia</taxon>
    </lineage>
</organism>
<protein>
    <recommendedName>
        <fullName evidence="4">AIG1-type G domain-containing protein</fullName>
    </recommendedName>
</protein>
<proteinExistence type="inferred from homology"/>
<accession>A0A673CFQ7</accession>
<dbReference type="Gene3D" id="3.40.50.300">
    <property type="entry name" value="P-loop containing nucleotide triphosphate hydrolases"/>
    <property type="match status" value="1"/>
</dbReference>
<comment type="similarity">
    <text evidence="1">Belongs to the TRAFAC class TrmE-Era-EngA-EngB-Septin-like GTPase superfamily. AIG1/Toc34/Toc159-like paraseptin GTPase family. IAN subfamily.</text>
</comment>
<feature type="domain" description="AIG1-type G" evidence="4">
    <location>
        <begin position="1"/>
        <end position="183"/>
    </location>
</feature>